<dbReference type="AlphaFoldDB" id="A0A1N6TMI2"/>
<evidence type="ECO:0000313" key="3">
    <source>
        <dbReference type="Proteomes" id="UP000185841"/>
    </source>
</evidence>
<keyword evidence="1" id="KW-0472">Membrane</keyword>
<dbReference type="RefSeq" id="WP_076426802.1">
    <property type="nucleotide sequence ID" value="NZ_FTMP01000005.1"/>
</dbReference>
<proteinExistence type="predicted"/>
<evidence type="ECO:0008006" key="4">
    <source>
        <dbReference type="Google" id="ProtNLM"/>
    </source>
</evidence>
<name>A0A1N6TMI2_AQUAC</name>
<evidence type="ECO:0000313" key="2">
    <source>
        <dbReference type="EMBL" id="SIQ54622.1"/>
    </source>
</evidence>
<gene>
    <name evidence="2" type="ORF">SAMN05878282_105103</name>
</gene>
<evidence type="ECO:0000256" key="1">
    <source>
        <dbReference type="SAM" id="Phobius"/>
    </source>
</evidence>
<dbReference type="EMBL" id="FTMP01000005">
    <property type="protein sequence ID" value="SIQ54622.1"/>
    <property type="molecule type" value="Genomic_DNA"/>
</dbReference>
<keyword evidence="1" id="KW-0812">Transmembrane</keyword>
<organism evidence="2 3">
    <name type="scientific">Aquipseudomonas alcaligenes</name>
    <name type="common">Pseudomonas alcaligenes</name>
    <dbReference type="NCBI Taxonomy" id="43263"/>
    <lineage>
        <taxon>Bacteria</taxon>
        <taxon>Pseudomonadati</taxon>
        <taxon>Pseudomonadota</taxon>
        <taxon>Gammaproteobacteria</taxon>
        <taxon>Pseudomonadales</taxon>
        <taxon>Pseudomonadaceae</taxon>
        <taxon>Aquipseudomonas</taxon>
    </lineage>
</organism>
<feature type="transmembrane region" description="Helical" evidence="1">
    <location>
        <begin position="12"/>
        <end position="32"/>
    </location>
</feature>
<dbReference type="Proteomes" id="UP000185841">
    <property type="component" value="Unassembled WGS sequence"/>
</dbReference>
<feature type="transmembrane region" description="Helical" evidence="1">
    <location>
        <begin position="94"/>
        <end position="110"/>
    </location>
</feature>
<reference evidence="2 3" key="1">
    <citation type="submission" date="2017-01" db="EMBL/GenBank/DDBJ databases">
        <authorList>
            <person name="Mah S.A."/>
            <person name="Swanson W.J."/>
            <person name="Moy G.W."/>
            <person name="Vacquier V.D."/>
        </authorList>
    </citation>
    <scope>NUCLEOTIDE SEQUENCE [LARGE SCALE GENOMIC DNA]</scope>
    <source>
        <strain evidence="2 3">RU36E</strain>
    </source>
</reference>
<protein>
    <recommendedName>
        <fullName evidence="4">MFS transporter</fullName>
    </recommendedName>
</protein>
<feature type="transmembrane region" description="Helical" evidence="1">
    <location>
        <begin position="44"/>
        <end position="64"/>
    </location>
</feature>
<keyword evidence="1" id="KW-1133">Transmembrane helix</keyword>
<sequence length="139" mass="15299">MTRAEVRRRLALEWWRWLGFALAPLFFLNLLFGGSQALSSVLEMPLFIAGVASMFVSLPLFSAYKRALIATQAALDGEHEREAWLALAVQRRKAFLGAGLPAWIAAIALFSGLNAVALILLSLSSVVLLCLYRIPRQLG</sequence>
<accession>A0A1N6TMI2</accession>